<dbReference type="InterPro" id="IPR001214">
    <property type="entry name" value="SET_dom"/>
</dbReference>
<dbReference type="InterPro" id="IPR050600">
    <property type="entry name" value="SETD3_SETD6_MTase"/>
</dbReference>
<dbReference type="Pfam" id="PF00856">
    <property type="entry name" value="SET"/>
    <property type="match status" value="1"/>
</dbReference>
<name>A0AAN7S920_9COLE</name>
<dbReference type="PANTHER" id="PTHR13271">
    <property type="entry name" value="UNCHARACTERIZED PUTATIVE METHYLTRANSFERASE"/>
    <property type="match status" value="1"/>
</dbReference>
<dbReference type="PANTHER" id="PTHR13271:SF151">
    <property type="entry name" value="SET DOMAIN-CONTAINING PROTEIN 4"/>
    <property type="match status" value="1"/>
</dbReference>
<evidence type="ECO:0000313" key="2">
    <source>
        <dbReference type="EMBL" id="KAK4879166.1"/>
    </source>
</evidence>
<proteinExistence type="predicted"/>
<evidence type="ECO:0000313" key="3">
    <source>
        <dbReference type="Proteomes" id="UP001353858"/>
    </source>
</evidence>
<keyword evidence="3" id="KW-1185">Reference proteome</keyword>
<dbReference type="AlphaFoldDB" id="A0AAN7S920"/>
<dbReference type="Proteomes" id="UP001353858">
    <property type="component" value="Unassembled WGS sequence"/>
</dbReference>
<dbReference type="GO" id="GO:0016279">
    <property type="term" value="F:protein-lysine N-methyltransferase activity"/>
    <property type="evidence" value="ECO:0007669"/>
    <property type="project" value="InterPro"/>
</dbReference>
<dbReference type="SUPFAM" id="SSF82199">
    <property type="entry name" value="SET domain"/>
    <property type="match status" value="1"/>
</dbReference>
<dbReference type="EMBL" id="JARPUR010000003">
    <property type="protein sequence ID" value="KAK4879166.1"/>
    <property type="molecule type" value="Genomic_DNA"/>
</dbReference>
<comment type="caution">
    <text evidence="2">The sequence shown here is derived from an EMBL/GenBank/DDBJ whole genome shotgun (WGS) entry which is preliminary data.</text>
</comment>
<dbReference type="Gene3D" id="3.90.1410.10">
    <property type="entry name" value="set domain protein methyltransferase, domain 1"/>
    <property type="match status" value="1"/>
</dbReference>
<sequence length="429" mass="50141">MGRRQRTRNRNKKALLRTIRIDHDPVIIKLKHWMGSYNWKSKNNFKLALFNNTGRGITSTRTLQTGETLIEVPYELMITFTTLQNLPVEILKTSLEIHDLLSLYIMFERHKGTLSQWKPYIDSLPSSLPSLPWLCSSNEITMLPNDVKTALLKRRKNFECSWERLKRSINSSWKCDCCQIPADRVITFNLFTWAYVMVNTRAVYINPNIVRELSSTDSLGILSDEPCMALCPFLDMFNHSNVAKNDATLVKVDGKWMYKLITLSGSKKHKEVFISYGSHDNLKLLCEYGFFIPNIELDVIVFDFDDILKVSRLQLNERQYKFIKIRKFDELLYVDKNGVSFNLKAVLFVMLNPFVPDWCLRIFSEYLMDDLLRMDALFKEMLSWKVSEIERVIKQSIDSAVSDYFKTIVSYLKHQLNAIKEFAICTIHS</sequence>
<protein>
    <recommendedName>
        <fullName evidence="1">SET domain-containing protein</fullName>
    </recommendedName>
</protein>
<organism evidence="2 3">
    <name type="scientific">Aquatica leii</name>
    <dbReference type="NCBI Taxonomy" id="1421715"/>
    <lineage>
        <taxon>Eukaryota</taxon>
        <taxon>Metazoa</taxon>
        <taxon>Ecdysozoa</taxon>
        <taxon>Arthropoda</taxon>
        <taxon>Hexapoda</taxon>
        <taxon>Insecta</taxon>
        <taxon>Pterygota</taxon>
        <taxon>Neoptera</taxon>
        <taxon>Endopterygota</taxon>
        <taxon>Coleoptera</taxon>
        <taxon>Polyphaga</taxon>
        <taxon>Elateriformia</taxon>
        <taxon>Elateroidea</taxon>
        <taxon>Lampyridae</taxon>
        <taxon>Luciolinae</taxon>
        <taxon>Aquatica</taxon>
    </lineage>
</organism>
<accession>A0AAN7S920</accession>
<dbReference type="InterPro" id="IPR046341">
    <property type="entry name" value="SET_dom_sf"/>
</dbReference>
<reference evidence="3" key="1">
    <citation type="submission" date="2023-01" db="EMBL/GenBank/DDBJ databases">
        <title>Key to firefly adult light organ development and bioluminescence: homeobox transcription factors regulate luciferase expression and transportation to peroxisome.</title>
        <authorList>
            <person name="Fu X."/>
        </authorList>
    </citation>
    <scope>NUCLEOTIDE SEQUENCE [LARGE SCALE GENOMIC DNA]</scope>
</reference>
<feature type="domain" description="SET" evidence="1">
    <location>
        <begin position="43"/>
        <end position="277"/>
    </location>
</feature>
<dbReference type="PROSITE" id="PS50280">
    <property type="entry name" value="SET"/>
    <property type="match status" value="1"/>
</dbReference>
<dbReference type="CDD" id="cd19177">
    <property type="entry name" value="SET_SETD4"/>
    <property type="match status" value="1"/>
</dbReference>
<dbReference type="InterPro" id="IPR044429">
    <property type="entry name" value="SETD4_SET"/>
</dbReference>
<evidence type="ECO:0000259" key="1">
    <source>
        <dbReference type="PROSITE" id="PS50280"/>
    </source>
</evidence>
<gene>
    <name evidence="2" type="ORF">RN001_007312</name>
</gene>